<sequence>MQMCSLQTAIACGWGKGRGKAATGQGHSSKINIHSLTKINSGEVKQKTFEEQMATLMRTPTTLLPWNLT</sequence>
<proteinExistence type="predicted"/>
<comment type="caution">
    <text evidence="1">The sequence shown here is derived from an EMBL/GenBank/DDBJ whole genome shotgun (WGS) entry which is preliminary data.</text>
</comment>
<protein>
    <submittedName>
        <fullName evidence="1">Uncharacterized protein</fullName>
    </submittedName>
</protein>
<keyword evidence="2" id="KW-1185">Reference proteome</keyword>
<gene>
    <name evidence="1" type="ORF">DUI87_12629</name>
</gene>
<organism evidence="1 2">
    <name type="scientific">Hirundo rustica rustica</name>
    <dbReference type="NCBI Taxonomy" id="333673"/>
    <lineage>
        <taxon>Eukaryota</taxon>
        <taxon>Metazoa</taxon>
        <taxon>Chordata</taxon>
        <taxon>Craniata</taxon>
        <taxon>Vertebrata</taxon>
        <taxon>Euteleostomi</taxon>
        <taxon>Archelosauria</taxon>
        <taxon>Archosauria</taxon>
        <taxon>Dinosauria</taxon>
        <taxon>Saurischia</taxon>
        <taxon>Theropoda</taxon>
        <taxon>Coelurosauria</taxon>
        <taxon>Aves</taxon>
        <taxon>Neognathae</taxon>
        <taxon>Neoaves</taxon>
        <taxon>Telluraves</taxon>
        <taxon>Australaves</taxon>
        <taxon>Passeriformes</taxon>
        <taxon>Sylvioidea</taxon>
        <taxon>Hirundinidae</taxon>
        <taxon>Hirundo</taxon>
    </lineage>
</organism>
<name>A0A3M0KCH3_HIRRU</name>
<evidence type="ECO:0000313" key="2">
    <source>
        <dbReference type="Proteomes" id="UP000269221"/>
    </source>
</evidence>
<evidence type="ECO:0000313" key="1">
    <source>
        <dbReference type="EMBL" id="RMC10916.1"/>
    </source>
</evidence>
<dbReference type="Proteomes" id="UP000269221">
    <property type="component" value="Unassembled WGS sequence"/>
</dbReference>
<dbReference type="EMBL" id="QRBI01000111">
    <property type="protein sequence ID" value="RMC10916.1"/>
    <property type="molecule type" value="Genomic_DNA"/>
</dbReference>
<dbReference type="AlphaFoldDB" id="A0A3M0KCH3"/>
<reference evidence="1 2" key="1">
    <citation type="submission" date="2018-07" db="EMBL/GenBank/DDBJ databases">
        <title>A high quality draft genome assembly of the barn swallow (H. rustica rustica).</title>
        <authorList>
            <person name="Formenti G."/>
            <person name="Chiara M."/>
            <person name="Poveda L."/>
            <person name="Francoijs K.-J."/>
            <person name="Bonisoli-Alquati A."/>
            <person name="Canova L."/>
            <person name="Gianfranceschi L."/>
            <person name="Horner D.S."/>
            <person name="Saino N."/>
        </authorList>
    </citation>
    <scope>NUCLEOTIDE SEQUENCE [LARGE SCALE GENOMIC DNA]</scope>
    <source>
        <strain evidence="1">Chelidonia</strain>
        <tissue evidence="1">Blood</tissue>
    </source>
</reference>
<accession>A0A3M0KCH3</accession>